<sequence length="132" mass="15358">MAYERCTAWTEFLCETERIKEHEKVENLNVEKMYNDAPRALKQDLKEGTKEVRPIKDGPAGFAAPEWASTLERDGMKSGIHTVVVRNFKELREKLNEWRSYGSWVITWPADEKWSSKKIKEICSACAQHLVE</sequence>
<keyword evidence="2" id="KW-1185">Reference proteome</keyword>
<feature type="non-terminal residue" evidence="1">
    <location>
        <position position="132"/>
    </location>
</feature>
<dbReference type="OrthoDB" id="5855041at2759"/>
<evidence type="ECO:0000313" key="1">
    <source>
        <dbReference type="EMBL" id="KIH44622.1"/>
    </source>
</evidence>
<reference evidence="1 2" key="1">
    <citation type="submission" date="2013-12" db="EMBL/GenBank/DDBJ databases">
        <title>Draft genome of the parsitic nematode Ancylostoma duodenale.</title>
        <authorList>
            <person name="Mitreva M."/>
        </authorList>
    </citation>
    <scope>NUCLEOTIDE SEQUENCE [LARGE SCALE GENOMIC DNA]</scope>
    <source>
        <strain evidence="1 2">Zhejiang</strain>
    </source>
</reference>
<name>A0A0C2C4M8_9BILA</name>
<gene>
    <name evidence="1" type="ORF">ANCDUO_25352</name>
</gene>
<evidence type="ECO:0000313" key="2">
    <source>
        <dbReference type="Proteomes" id="UP000054047"/>
    </source>
</evidence>
<organism evidence="1 2">
    <name type="scientific">Ancylostoma duodenale</name>
    <dbReference type="NCBI Taxonomy" id="51022"/>
    <lineage>
        <taxon>Eukaryota</taxon>
        <taxon>Metazoa</taxon>
        <taxon>Ecdysozoa</taxon>
        <taxon>Nematoda</taxon>
        <taxon>Chromadorea</taxon>
        <taxon>Rhabditida</taxon>
        <taxon>Rhabditina</taxon>
        <taxon>Rhabditomorpha</taxon>
        <taxon>Strongyloidea</taxon>
        <taxon>Ancylostomatidae</taxon>
        <taxon>Ancylostomatinae</taxon>
        <taxon>Ancylostoma</taxon>
    </lineage>
</organism>
<protein>
    <submittedName>
        <fullName evidence="1">Uncharacterized protein</fullName>
    </submittedName>
</protein>
<dbReference type="Proteomes" id="UP000054047">
    <property type="component" value="Unassembled WGS sequence"/>
</dbReference>
<accession>A0A0C2C4M8</accession>
<proteinExistence type="predicted"/>
<dbReference type="EMBL" id="KN776553">
    <property type="protein sequence ID" value="KIH44622.1"/>
    <property type="molecule type" value="Genomic_DNA"/>
</dbReference>
<dbReference type="AlphaFoldDB" id="A0A0C2C4M8"/>